<proteinExistence type="predicted"/>
<dbReference type="InterPro" id="IPR021315">
    <property type="entry name" value="Gap/Sap"/>
</dbReference>
<name>A0A653ER29_9MYCO</name>
<feature type="transmembrane region" description="Helical" evidence="1">
    <location>
        <begin position="71"/>
        <end position="90"/>
    </location>
</feature>
<dbReference type="AlphaFoldDB" id="A0A653ER29"/>
<sequence length="125" mass="13340">MVEVLPLALVITVSPLSIIPGVLVLHTPHPSESDLAYLAGWVFGIAGLTAIAIGISNMLGGLREQPPEWASWLRIGVGITLIAFGVIRWFTRRGHDHIPAWMRTLTSITPARAGMTGAALAVLNL</sequence>
<feature type="transmembrane region" description="Helical" evidence="1">
    <location>
        <begin position="37"/>
        <end position="59"/>
    </location>
</feature>
<keyword evidence="1" id="KW-0812">Transmembrane</keyword>
<protein>
    <submittedName>
        <fullName evidence="2">Uncharacterized protein</fullName>
    </submittedName>
</protein>
<organism evidence="2">
    <name type="scientific">Mycobacterium riyadhense</name>
    <dbReference type="NCBI Taxonomy" id="486698"/>
    <lineage>
        <taxon>Bacteria</taxon>
        <taxon>Bacillati</taxon>
        <taxon>Actinomycetota</taxon>
        <taxon>Actinomycetes</taxon>
        <taxon>Mycobacteriales</taxon>
        <taxon>Mycobacteriaceae</taxon>
        <taxon>Mycobacterium</taxon>
    </lineage>
</organism>
<dbReference type="EMBL" id="LR589092">
    <property type="protein sequence ID" value="VTO99225.1"/>
    <property type="molecule type" value="Genomic_DNA"/>
</dbReference>
<feature type="transmembrane region" description="Helical" evidence="1">
    <location>
        <begin position="6"/>
        <end position="25"/>
    </location>
</feature>
<keyword evidence="1" id="KW-0472">Membrane</keyword>
<evidence type="ECO:0000256" key="1">
    <source>
        <dbReference type="SAM" id="Phobius"/>
    </source>
</evidence>
<dbReference type="Pfam" id="PF11139">
    <property type="entry name" value="SfLAP"/>
    <property type="match status" value="1"/>
</dbReference>
<evidence type="ECO:0000313" key="2">
    <source>
        <dbReference type="EMBL" id="VTO99225.1"/>
    </source>
</evidence>
<gene>
    <name evidence="2" type="ORF">BIN_B_02955</name>
</gene>
<keyword evidence="1" id="KW-1133">Transmembrane helix</keyword>
<accession>A0A653ER29</accession>
<reference evidence="2" key="1">
    <citation type="submission" date="2019-05" db="EMBL/GenBank/DDBJ databases">
        <authorList>
            <person name="Naeem R."/>
            <person name="Antony C."/>
            <person name="Guan Q."/>
        </authorList>
    </citation>
    <scope>NUCLEOTIDE SEQUENCE</scope>
    <source>
        <strain evidence="2">2</strain>
    </source>
</reference>